<protein>
    <submittedName>
        <fullName evidence="1">Uncharacterized protein</fullName>
    </submittedName>
</protein>
<sequence length="266" mass="29039">MATIFALLLCFSALSLVTAQQIQTNITLGSALPPTTNPTSWLSPSGRFACRFYPEGSGFAVGICLANNQSQHDNCVGMTLQSASSASLLDSGNFVLYNTNSHILWQSFDYPTDTVLVGQSLKVNNFLISSTSITNHSAGGFVMVMFRNGNVMNLPIIRMDTIHDIYWTSNTSDQGYNVSLKDDGRIYLLNSTGFSIKNLTSSGYPRNPSVVYHVTLDVDGIFRLYSHDFSSNSSTTPTVLRVPFRDGCRVNGLCGLNSYCPHGHQC</sequence>
<evidence type="ECO:0000313" key="1">
    <source>
        <dbReference type="EMBL" id="KAJ8646742.1"/>
    </source>
</evidence>
<accession>A0ACC2MNQ8</accession>
<proteinExistence type="predicted"/>
<dbReference type="Proteomes" id="UP001234297">
    <property type="component" value="Chromosome 2"/>
</dbReference>
<comment type="caution">
    <text evidence="1">The sequence shown here is derived from an EMBL/GenBank/DDBJ whole genome shotgun (WGS) entry which is preliminary data.</text>
</comment>
<dbReference type="EMBL" id="CM056810">
    <property type="protein sequence ID" value="KAJ8646742.1"/>
    <property type="molecule type" value="Genomic_DNA"/>
</dbReference>
<evidence type="ECO:0000313" key="2">
    <source>
        <dbReference type="Proteomes" id="UP001234297"/>
    </source>
</evidence>
<organism evidence="1 2">
    <name type="scientific">Persea americana</name>
    <name type="common">Avocado</name>
    <dbReference type="NCBI Taxonomy" id="3435"/>
    <lineage>
        <taxon>Eukaryota</taxon>
        <taxon>Viridiplantae</taxon>
        <taxon>Streptophyta</taxon>
        <taxon>Embryophyta</taxon>
        <taxon>Tracheophyta</taxon>
        <taxon>Spermatophyta</taxon>
        <taxon>Magnoliopsida</taxon>
        <taxon>Magnoliidae</taxon>
        <taxon>Laurales</taxon>
        <taxon>Lauraceae</taxon>
        <taxon>Persea</taxon>
    </lineage>
</organism>
<keyword evidence="2" id="KW-1185">Reference proteome</keyword>
<name>A0ACC2MNQ8_PERAE</name>
<gene>
    <name evidence="1" type="ORF">MRB53_008490</name>
</gene>
<reference evidence="1 2" key="1">
    <citation type="journal article" date="2022" name="Hortic Res">
        <title>A haplotype resolved chromosomal level avocado genome allows analysis of novel avocado genes.</title>
        <authorList>
            <person name="Nath O."/>
            <person name="Fletcher S.J."/>
            <person name="Hayward A."/>
            <person name="Shaw L.M."/>
            <person name="Masouleh A.K."/>
            <person name="Furtado A."/>
            <person name="Henry R.J."/>
            <person name="Mitter N."/>
        </authorList>
    </citation>
    <scope>NUCLEOTIDE SEQUENCE [LARGE SCALE GENOMIC DNA]</scope>
    <source>
        <strain evidence="2">cv. Hass</strain>
    </source>
</reference>